<evidence type="ECO:0000313" key="5">
    <source>
        <dbReference type="EMBL" id="CAF0866124.1"/>
    </source>
</evidence>
<dbReference type="AlphaFoldDB" id="A0A813XK86"/>
<dbReference type="InterPro" id="IPR003737">
    <property type="entry name" value="GlcNAc_PI_deacetylase-related"/>
</dbReference>
<comment type="similarity">
    <text evidence="1">Belongs to the PIGL family.</text>
</comment>
<keyword evidence="3" id="KW-1133">Transmembrane helix</keyword>
<dbReference type="PANTHER" id="PTHR12993:SF11">
    <property type="entry name" value="N-ACETYLGLUCOSAMINYL-PHOSPHATIDYLINOSITOL DE-N-ACETYLASE"/>
    <property type="match status" value="1"/>
</dbReference>
<evidence type="ECO:0000256" key="1">
    <source>
        <dbReference type="ARBA" id="ARBA00006066"/>
    </source>
</evidence>
<dbReference type="EMBL" id="CAJNOR010000282">
    <property type="protein sequence ID" value="CAF0866124.1"/>
    <property type="molecule type" value="Genomic_DNA"/>
</dbReference>
<comment type="caution">
    <text evidence="5">The sequence shown here is derived from an EMBL/GenBank/DDBJ whole genome shotgun (WGS) entry which is preliminary data.</text>
</comment>
<keyword evidence="6" id="KW-1185">Reference proteome</keyword>
<name>A0A813XK86_ADIRI</name>
<accession>A0A813XK86</accession>
<dbReference type="UniPathway" id="UPA00196"/>
<dbReference type="Gene3D" id="3.40.50.10320">
    <property type="entry name" value="LmbE-like"/>
    <property type="match status" value="1"/>
</dbReference>
<dbReference type="OrthoDB" id="440160at2759"/>
<dbReference type="GO" id="GO:0005783">
    <property type="term" value="C:endoplasmic reticulum"/>
    <property type="evidence" value="ECO:0007669"/>
    <property type="project" value="TreeGrafter"/>
</dbReference>
<dbReference type="Proteomes" id="UP000663852">
    <property type="component" value="Unassembled WGS sequence"/>
</dbReference>
<evidence type="ECO:0000313" key="4">
    <source>
        <dbReference type="EMBL" id="CAF0813313.1"/>
    </source>
</evidence>
<dbReference type="EMBL" id="CAJNOJ010000015">
    <property type="protein sequence ID" value="CAF0813313.1"/>
    <property type="molecule type" value="Genomic_DNA"/>
</dbReference>
<proteinExistence type="inferred from homology"/>
<dbReference type="GO" id="GO:0006506">
    <property type="term" value="P:GPI anchor biosynthetic process"/>
    <property type="evidence" value="ECO:0007669"/>
    <property type="project" value="UniProtKB-UniPathway"/>
</dbReference>
<sequence>MTPLKEYRRKLWSPKQTYIRLPLDEVLLSHIDVRNHTLRLTKTGFLFQTYLWICRHKCLFTFIIFVCIPVLLYTFLLLLSTTQVLLPKNIQSNSIRRLLLVVAHPDDECLFFSPTLRAFQAQHRIELSLLVFSRGNHVGLGNTRARELLGSCQALSIPIERCLSLDLPNIQDDPKIWWSQQELIPIINRYIDLWSIDLLVSFDRQGVSGHINHRAVGLAVREIITSGNYTKAKIAYELQSVTLLRKYSSIIDVYFVFISFVPRILRALLSSIIPFNLISPPNSSRVLLLSTPHDYMTSRTAFASHVSQYNWDRHIYLIASRYMFINELNSIEKKIIGQ</sequence>
<evidence type="ECO:0000256" key="3">
    <source>
        <dbReference type="SAM" id="Phobius"/>
    </source>
</evidence>
<dbReference type="GO" id="GO:0000225">
    <property type="term" value="F:N-acetylglucosaminylphosphatidylinositol deacetylase activity"/>
    <property type="evidence" value="ECO:0007669"/>
    <property type="project" value="UniProtKB-EC"/>
</dbReference>
<feature type="transmembrane region" description="Helical" evidence="3">
    <location>
        <begin position="58"/>
        <end position="79"/>
    </location>
</feature>
<evidence type="ECO:0000256" key="2">
    <source>
        <dbReference type="ARBA" id="ARBA00012176"/>
    </source>
</evidence>
<dbReference type="PANTHER" id="PTHR12993">
    <property type="entry name" value="N-ACETYLGLUCOSAMINYL-PHOSPHATIDYLINOSITOL DE-N-ACETYLASE-RELATED"/>
    <property type="match status" value="1"/>
</dbReference>
<keyword evidence="3" id="KW-0472">Membrane</keyword>
<dbReference type="SUPFAM" id="SSF102588">
    <property type="entry name" value="LmbE-like"/>
    <property type="match status" value="1"/>
</dbReference>
<dbReference type="GO" id="GO:0016020">
    <property type="term" value="C:membrane"/>
    <property type="evidence" value="ECO:0007669"/>
    <property type="project" value="GOC"/>
</dbReference>
<dbReference type="Pfam" id="PF02585">
    <property type="entry name" value="PIG-L"/>
    <property type="match status" value="1"/>
</dbReference>
<organism evidence="5 6">
    <name type="scientific">Adineta ricciae</name>
    <name type="common">Rotifer</name>
    <dbReference type="NCBI Taxonomy" id="249248"/>
    <lineage>
        <taxon>Eukaryota</taxon>
        <taxon>Metazoa</taxon>
        <taxon>Spiralia</taxon>
        <taxon>Gnathifera</taxon>
        <taxon>Rotifera</taxon>
        <taxon>Eurotatoria</taxon>
        <taxon>Bdelloidea</taxon>
        <taxon>Adinetida</taxon>
        <taxon>Adinetidae</taxon>
        <taxon>Adineta</taxon>
    </lineage>
</organism>
<keyword evidence="3" id="KW-0812">Transmembrane</keyword>
<dbReference type="EC" id="3.5.1.89" evidence="2"/>
<reference evidence="5" key="1">
    <citation type="submission" date="2021-02" db="EMBL/GenBank/DDBJ databases">
        <authorList>
            <person name="Nowell W R."/>
        </authorList>
    </citation>
    <scope>NUCLEOTIDE SEQUENCE</scope>
</reference>
<dbReference type="Proteomes" id="UP000663828">
    <property type="component" value="Unassembled WGS sequence"/>
</dbReference>
<evidence type="ECO:0000313" key="6">
    <source>
        <dbReference type="Proteomes" id="UP000663828"/>
    </source>
</evidence>
<gene>
    <name evidence="4" type="ORF">EDS130_LOCUS5466</name>
    <name evidence="5" type="ORF">XAT740_LOCUS6246</name>
</gene>
<dbReference type="InterPro" id="IPR024078">
    <property type="entry name" value="LmbE-like_dom_sf"/>
</dbReference>
<protein>
    <recommendedName>
        <fullName evidence="2">N-acetylglucosaminylphosphatidylinositol deacetylase</fullName>
        <ecNumber evidence="2">3.5.1.89</ecNumber>
    </recommendedName>
</protein>